<reference evidence="1 2" key="1">
    <citation type="submission" date="2016-03" db="EMBL/GenBank/DDBJ databases">
        <authorList>
            <consortium name="Pathogen Informatics"/>
        </authorList>
    </citation>
    <scope>NUCLEOTIDE SEQUENCE [LARGE SCALE GENOMIC DNA]</scope>
    <source>
        <strain evidence="1 2">NCTC13364</strain>
    </source>
</reference>
<gene>
    <name evidence="1" type="ORF">SAMEA1982600_02048</name>
</gene>
<sequence length="274" mass="29548">MQNSALSLRDGNLSQHIEAVESRIRRAPDDADLRAQLFQLAAVQGDWARAADQLRLCSQFSMQSRPMAMMYSQAIDGEKQREAVLAGTGAPSFFASRPEWCDLLVQALGADAADPAKAAELREQALDAAQVCAGALTGAAEEADPEPYAWIGDGDSRLGPVCELLSGGQYGWVPFEDIGEIALLAPEGLCDVVWARAEILLKDGRTLPGLIPARYPAAPGQRMADQEEHLRLGRVTQWRELADGTFAGAGQKMWITDGGEFALLDVRGLRQEAA</sequence>
<dbReference type="InterPro" id="IPR009211">
    <property type="entry name" value="TagJ"/>
</dbReference>
<dbReference type="OrthoDB" id="5416084at2"/>
<proteinExistence type="predicted"/>
<dbReference type="RefSeq" id="WP_066413820.1">
    <property type="nucleotide sequence ID" value="NZ_FKBS01000014.1"/>
</dbReference>
<dbReference type="SUPFAM" id="SSF144059">
    <property type="entry name" value="ImpE-like"/>
    <property type="match status" value="1"/>
</dbReference>
<dbReference type="Pfam" id="PF07024">
    <property type="entry name" value="ImpE"/>
    <property type="match status" value="1"/>
</dbReference>
<dbReference type="Proteomes" id="UP000077037">
    <property type="component" value="Unassembled WGS sequence"/>
</dbReference>
<dbReference type="InterPro" id="IPR011990">
    <property type="entry name" value="TPR-like_helical_dom_sf"/>
</dbReference>
<dbReference type="AlphaFoldDB" id="A0A157NXI8"/>
<organism evidence="1 2">
    <name type="scientific">Bordetella ansorpii</name>
    <dbReference type="NCBI Taxonomy" id="288768"/>
    <lineage>
        <taxon>Bacteria</taxon>
        <taxon>Pseudomonadati</taxon>
        <taxon>Pseudomonadota</taxon>
        <taxon>Betaproteobacteria</taxon>
        <taxon>Burkholderiales</taxon>
        <taxon>Alcaligenaceae</taxon>
        <taxon>Bordetella</taxon>
    </lineage>
</organism>
<dbReference type="EMBL" id="FKBS01000014">
    <property type="protein sequence ID" value="SAI26003.1"/>
    <property type="molecule type" value="Genomic_DNA"/>
</dbReference>
<protein>
    <submittedName>
        <fullName evidence="1">Protein of avirulence locus involved in temperature-dependent protein secretion</fullName>
    </submittedName>
</protein>
<evidence type="ECO:0000313" key="2">
    <source>
        <dbReference type="Proteomes" id="UP000077037"/>
    </source>
</evidence>
<name>A0A157NXI8_9BORD</name>
<evidence type="ECO:0000313" key="1">
    <source>
        <dbReference type="EMBL" id="SAI26003.1"/>
    </source>
</evidence>
<dbReference type="PIRSF" id="PIRSF029288">
    <property type="entry name" value="SciE_ImpE"/>
    <property type="match status" value="1"/>
</dbReference>
<accession>A0A157NXI8</accession>
<dbReference type="Gene3D" id="1.25.40.10">
    <property type="entry name" value="Tetratricopeptide repeat domain"/>
    <property type="match status" value="1"/>
</dbReference>